<organism evidence="1 2">
    <name type="scientific">Gossypium aridum</name>
    <name type="common">American cotton</name>
    <name type="synonym">Erioxylum aridum</name>
    <dbReference type="NCBI Taxonomy" id="34290"/>
    <lineage>
        <taxon>Eukaryota</taxon>
        <taxon>Viridiplantae</taxon>
        <taxon>Streptophyta</taxon>
        <taxon>Embryophyta</taxon>
        <taxon>Tracheophyta</taxon>
        <taxon>Spermatophyta</taxon>
        <taxon>Magnoliopsida</taxon>
        <taxon>eudicotyledons</taxon>
        <taxon>Gunneridae</taxon>
        <taxon>Pentapetalae</taxon>
        <taxon>rosids</taxon>
        <taxon>malvids</taxon>
        <taxon>Malvales</taxon>
        <taxon>Malvaceae</taxon>
        <taxon>Malvoideae</taxon>
        <taxon>Gossypium</taxon>
    </lineage>
</organism>
<accession>A0A7J8Y7T3</accession>
<protein>
    <submittedName>
        <fullName evidence="1">Uncharacterized protein</fullName>
    </submittedName>
</protein>
<sequence length="24" mass="2829">MLSVLIMCNIPGFTRVLWVELEKH</sequence>
<dbReference type="Proteomes" id="UP000593577">
    <property type="component" value="Unassembled WGS sequence"/>
</dbReference>
<reference evidence="1 2" key="1">
    <citation type="journal article" date="2019" name="Genome Biol. Evol.">
        <title>Insights into the evolution of the New World diploid cottons (Gossypium, subgenus Houzingenia) based on genome sequencing.</title>
        <authorList>
            <person name="Grover C.E."/>
            <person name="Arick M.A. 2nd"/>
            <person name="Thrash A."/>
            <person name="Conover J.L."/>
            <person name="Sanders W.S."/>
            <person name="Peterson D.G."/>
            <person name="Frelichowski J.E."/>
            <person name="Scheffler J.A."/>
            <person name="Scheffler B.E."/>
            <person name="Wendel J.F."/>
        </authorList>
    </citation>
    <scope>NUCLEOTIDE SEQUENCE [LARGE SCALE GENOMIC DNA]</scope>
    <source>
        <strain evidence="1">185</strain>
        <tissue evidence="1">Leaf</tissue>
    </source>
</reference>
<comment type="caution">
    <text evidence="1">The sequence shown here is derived from an EMBL/GenBank/DDBJ whole genome shotgun (WGS) entry which is preliminary data.</text>
</comment>
<name>A0A7J8Y7T3_GOSAI</name>
<keyword evidence="2" id="KW-1185">Reference proteome</keyword>
<proteinExistence type="predicted"/>
<gene>
    <name evidence="1" type="ORF">Goari_002266</name>
</gene>
<dbReference type="EMBL" id="JABFAA010000011">
    <property type="protein sequence ID" value="MBA0695656.1"/>
    <property type="molecule type" value="Genomic_DNA"/>
</dbReference>
<evidence type="ECO:0000313" key="2">
    <source>
        <dbReference type="Proteomes" id="UP000593577"/>
    </source>
</evidence>
<evidence type="ECO:0000313" key="1">
    <source>
        <dbReference type="EMBL" id="MBA0695656.1"/>
    </source>
</evidence>
<dbReference type="AlphaFoldDB" id="A0A7J8Y7T3"/>